<keyword evidence="1" id="KW-0812">Transmembrane</keyword>
<protein>
    <recommendedName>
        <fullName evidence="4">Copper chaperone NosL</fullName>
    </recommendedName>
</protein>
<evidence type="ECO:0000313" key="2">
    <source>
        <dbReference type="EMBL" id="MCF1750811.1"/>
    </source>
</evidence>
<sequence>MKTTSSLSRILILVSALLMVSAYFTPLWQISLWAPQYPEGLNMKIWIDRLSGDVDIINGVNHYIGMKHIGQEMFPELQYLVYVFGAIIAFGVLAAILAKRWALYTYLLLLLILGLGVLVDMYLWGYDYGHNLDPSAAIKVPGMAYQPPLIGYKELLNFLAYSGPDTGGWILGASVLLAGLASFREFRAK</sequence>
<reference evidence="2 3" key="1">
    <citation type="submission" date="2022-01" db="EMBL/GenBank/DDBJ databases">
        <title>Mariniradius saccharolyticus sp. nov., isolated from sediment of a river.</title>
        <authorList>
            <person name="Liu H."/>
        </authorList>
    </citation>
    <scope>NUCLEOTIDE SEQUENCE [LARGE SCALE GENOMIC DNA]</scope>
    <source>
        <strain evidence="2 3">RY-2</strain>
    </source>
</reference>
<gene>
    <name evidence="2" type="ORF">L0U89_06980</name>
</gene>
<evidence type="ECO:0008006" key="4">
    <source>
        <dbReference type="Google" id="ProtNLM"/>
    </source>
</evidence>
<feature type="transmembrane region" description="Helical" evidence="1">
    <location>
        <begin position="166"/>
        <end position="183"/>
    </location>
</feature>
<proteinExistence type="predicted"/>
<dbReference type="Proteomes" id="UP001201449">
    <property type="component" value="Unassembled WGS sequence"/>
</dbReference>
<evidence type="ECO:0000256" key="1">
    <source>
        <dbReference type="SAM" id="Phobius"/>
    </source>
</evidence>
<organism evidence="2 3">
    <name type="scientific">Mariniradius sediminis</name>
    <dbReference type="NCBI Taxonomy" id="2909237"/>
    <lineage>
        <taxon>Bacteria</taxon>
        <taxon>Pseudomonadati</taxon>
        <taxon>Bacteroidota</taxon>
        <taxon>Cytophagia</taxon>
        <taxon>Cytophagales</taxon>
        <taxon>Cyclobacteriaceae</taxon>
        <taxon>Mariniradius</taxon>
    </lineage>
</organism>
<accession>A0ABS9BT85</accession>
<dbReference type="EMBL" id="JAKEVZ010000004">
    <property type="protein sequence ID" value="MCF1750811.1"/>
    <property type="molecule type" value="Genomic_DNA"/>
</dbReference>
<keyword evidence="1" id="KW-0472">Membrane</keyword>
<name>A0ABS9BT85_9BACT</name>
<feature type="transmembrane region" description="Helical" evidence="1">
    <location>
        <begin position="79"/>
        <end position="97"/>
    </location>
</feature>
<dbReference type="RefSeq" id="WP_234860874.1">
    <property type="nucleotide sequence ID" value="NZ_JAKEVZ010000004.1"/>
</dbReference>
<comment type="caution">
    <text evidence="2">The sequence shown here is derived from an EMBL/GenBank/DDBJ whole genome shotgun (WGS) entry which is preliminary data.</text>
</comment>
<evidence type="ECO:0000313" key="3">
    <source>
        <dbReference type="Proteomes" id="UP001201449"/>
    </source>
</evidence>
<keyword evidence="1" id="KW-1133">Transmembrane helix</keyword>
<keyword evidence="3" id="KW-1185">Reference proteome</keyword>
<feature type="transmembrane region" description="Helical" evidence="1">
    <location>
        <begin position="104"/>
        <end position="124"/>
    </location>
</feature>